<dbReference type="RefSeq" id="WP_270076080.1">
    <property type="nucleotide sequence ID" value="NZ_CP115174.1"/>
</dbReference>
<sequence length="276" mass="28971">MAQRFHKMHGLGNDFVVFDARVAPVEITPARAHAIADRHTGIGCDQLIVIEPSTVATARMRIWNGDGSEVESCGNATRCVAMLLGDGATIETLGGILDATITKIGTTGAASVDMGAPRFDWDAVPLDYPMDTMALPLAWDGLAPIAPPIALSVGNPHVIFFVPDTDAVDLEAAGRPIEHDPVFPERINVNVATIESRSRIRLRVWERGAGATLACGTGACATAVAAIRSGRVDSGVTVALPGGELVIDWQPGGTIRMTGPATHVFTGELDMDAFPA</sequence>
<feature type="binding site" evidence="8">
    <location>
        <begin position="74"/>
        <end position="75"/>
    </location>
    <ligand>
        <name>substrate</name>
    </ligand>
</feature>
<feature type="site" description="Could be important to modulate the pK values of the two catalytic cysteine residues" evidence="8">
    <location>
        <position position="157"/>
    </location>
</feature>
<feature type="binding site" evidence="8">
    <location>
        <begin position="206"/>
        <end position="207"/>
    </location>
    <ligand>
        <name>substrate</name>
    </ligand>
</feature>
<dbReference type="PANTHER" id="PTHR31689:SF0">
    <property type="entry name" value="DIAMINOPIMELATE EPIMERASE"/>
    <property type="match status" value="1"/>
</dbReference>
<comment type="similarity">
    <text evidence="2 8">Belongs to the diaminopimelate epimerase family.</text>
</comment>
<evidence type="ECO:0000313" key="11">
    <source>
        <dbReference type="Proteomes" id="UP001210865"/>
    </source>
</evidence>
<name>A0ABY7NIT5_9SPHN</name>
<reference evidence="10 11" key="1">
    <citation type="submission" date="2022-12" db="EMBL/GenBank/DDBJ databases">
        <title>Sphingomonas abieness sp. nov., an endophytic bacterium isolated from Abies koreana.</title>
        <authorList>
            <person name="Jiang L."/>
            <person name="Lee J."/>
        </authorList>
    </citation>
    <scope>NUCLEOTIDE SEQUENCE [LARGE SCALE GENOMIC DNA]</scope>
    <source>
        <strain evidence="11">PAMB 00755</strain>
    </source>
</reference>
<comment type="subunit">
    <text evidence="8">Homodimer.</text>
</comment>
<keyword evidence="5 8" id="KW-0457">Lysine biosynthesis</keyword>
<evidence type="ECO:0000313" key="10">
    <source>
        <dbReference type="EMBL" id="WBO21431.1"/>
    </source>
</evidence>
<feature type="binding site" evidence="8">
    <location>
        <begin position="216"/>
        <end position="217"/>
    </location>
    <ligand>
        <name>substrate</name>
    </ligand>
</feature>
<keyword evidence="11" id="KW-1185">Reference proteome</keyword>
<keyword evidence="4 8" id="KW-0028">Amino-acid biosynthesis</keyword>
<dbReference type="EC" id="5.1.1.7" evidence="3 8"/>
<evidence type="ECO:0000256" key="5">
    <source>
        <dbReference type="ARBA" id="ARBA00023154"/>
    </source>
</evidence>
<feature type="active site" description="Proton donor" evidence="8">
    <location>
        <position position="73"/>
    </location>
</feature>
<evidence type="ECO:0000256" key="7">
    <source>
        <dbReference type="ARBA" id="ARBA00051712"/>
    </source>
</evidence>
<feature type="binding site" evidence="8">
    <location>
        <position position="64"/>
    </location>
    <ligand>
        <name>substrate</name>
    </ligand>
</feature>
<feature type="binding site" evidence="8">
    <location>
        <position position="188"/>
    </location>
    <ligand>
        <name>substrate</name>
    </ligand>
</feature>
<dbReference type="Pfam" id="PF01678">
    <property type="entry name" value="DAP_epimerase"/>
    <property type="match status" value="2"/>
</dbReference>
<feature type="site" description="Could be important to modulate the pK values of the two catalytic cysteine residues" evidence="8">
    <location>
        <position position="206"/>
    </location>
</feature>
<feature type="active site" description="Proton acceptor" evidence="8">
    <location>
        <position position="215"/>
    </location>
</feature>
<comment type="function">
    <text evidence="8">Catalyzes the stereoinversion of LL-2,6-diaminopimelate (L,L-DAP) to meso-diaminopimelate (meso-DAP), a precursor of L-lysine and an essential component of the bacterial peptidoglycan.</text>
</comment>
<evidence type="ECO:0000256" key="4">
    <source>
        <dbReference type="ARBA" id="ARBA00022605"/>
    </source>
</evidence>
<evidence type="ECO:0000256" key="8">
    <source>
        <dbReference type="HAMAP-Rule" id="MF_00197"/>
    </source>
</evidence>
<proteinExistence type="inferred from homology"/>
<dbReference type="Gene3D" id="3.10.310.10">
    <property type="entry name" value="Diaminopimelate Epimerase, Chain A, domain 1"/>
    <property type="match status" value="2"/>
</dbReference>
<organism evidence="10 11">
    <name type="scientific">Sphingomonas abietis</name>
    <dbReference type="NCBI Taxonomy" id="3012344"/>
    <lineage>
        <taxon>Bacteria</taxon>
        <taxon>Pseudomonadati</taxon>
        <taxon>Pseudomonadota</taxon>
        <taxon>Alphaproteobacteria</taxon>
        <taxon>Sphingomonadales</taxon>
        <taxon>Sphingomonadaceae</taxon>
        <taxon>Sphingomonas</taxon>
    </lineage>
</organism>
<evidence type="ECO:0000256" key="2">
    <source>
        <dbReference type="ARBA" id="ARBA00010219"/>
    </source>
</evidence>
<gene>
    <name evidence="8 10" type="primary">dapF</name>
    <name evidence="10" type="ORF">PBT88_14725</name>
</gene>
<accession>A0ABY7NIT5</accession>
<feature type="binding site" evidence="8">
    <location>
        <position position="13"/>
    </location>
    <ligand>
        <name>substrate</name>
    </ligand>
</feature>
<dbReference type="EMBL" id="CP115174">
    <property type="protein sequence ID" value="WBO21431.1"/>
    <property type="molecule type" value="Genomic_DNA"/>
</dbReference>
<dbReference type="NCBIfam" id="TIGR00652">
    <property type="entry name" value="DapF"/>
    <property type="match status" value="1"/>
</dbReference>
<comment type="catalytic activity">
    <reaction evidence="7 8">
        <text>(2S,6S)-2,6-diaminopimelate = meso-2,6-diaminopimelate</text>
        <dbReference type="Rhea" id="RHEA:15393"/>
        <dbReference type="ChEBI" id="CHEBI:57609"/>
        <dbReference type="ChEBI" id="CHEBI:57791"/>
        <dbReference type="EC" id="5.1.1.7"/>
    </reaction>
</comment>
<feature type="binding site" evidence="8">
    <location>
        <position position="155"/>
    </location>
    <ligand>
        <name>substrate</name>
    </ligand>
</feature>
<evidence type="ECO:0000256" key="6">
    <source>
        <dbReference type="ARBA" id="ARBA00023235"/>
    </source>
</evidence>
<dbReference type="SUPFAM" id="SSF54506">
    <property type="entry name" value="Diaminopimelate epimerase-like"/>
    <property type="match status" value="2"/>
</dbReference>
<evidence type="ECO:0000256" key="1">
    <source>
        <dbReference type="ARBA" id="ARBA00005196"/>
    </source>
</evidence>
<evidence type="ECO:0000256" key="9">
    <source>
        <dbReference type="PROSITE-ProRule" id="PRU10125"/>
    </source>
</evidence>
<comment type="pathway">
    <text evidence="1 8">Amino-acid biosynthesis; L-lysine biosynthesis via DAP pathway; DL-2,6-diaminopimelate from LL-2,6-diaminopimelate: step 1/1.</text>
</comment>
<evidence type="ECO:0000256" key="3">
    <source>
        <dbReference type="ARBA" id="ARBA00013080"/>
    </source>
</evidence>
<comment type="subcellular location">
    <subcellularLocation>
        <location evidence="8">Cytoplasm</location>
    </subcellularLocation>
</comment>
<protein>
    <recommendedName>
        <fullName evidence="3 8">Diaminopimelate epimerase</fullName>
        <shortName evidence="8">DAP epimerase</shortName>
        <ecNumber evidence="3 8">5.1.1.7</ecNumber>
    </recommendedName>
    <alternativeName>
        <fullName evidence="8">PLP-independent amino acid racemase</fullName>
    </alternativeName>
</protein>
<dbReference type="Proteomes" id="UP001210865">
    <property type="component" value="Chromosome"/>
</dbReference>
<dbReference type="HAMAP" id="MF_00197">
    <property type="entry name" value="DAP_epimerase"/>
    <property type="match status" value="1"/>
</dbReference>
<dbReference type="InterPro" id="IPR018510">
    <property type="entry name" value="DAP_epimerase_AS"/>
</dbReference>
<dbReference type="PROSITE" id="PS01326">
    <property type="entry name" value="DAP_EPIMERASE"/>
    <property type="match status" value="1"/>
</dbReference>
<feature type="binding site" evidence="8">
    <location>
        <position position="46"/>
    </location>
    <ligand>
        <name>substrate</name>
    </ligand>
</feature>
<keyword evidence="8" id="KW-0963">Cytoplasm</keyword>
<feature type="active site" evidence="9">
    <location>
        <position position="73"/>
    </location>
</feature>
<keyword evidence="6 8" id="KW-0413">Isomerase</keyword>
<dbReference type="GO" id="GO:0008837">
    <property type="term" value="F:diaminopimelate epimerase activity"/>
    <property type="evidence" value="ECO:0007669"/>
    <property type="project" value="UniProtKB-EC"/>
</dbReference>
<dbReference type="PANTHER" id="PTHR31689">
    <property type="entry name" value="DIAMINOPIMELATE EPIMERASE, CHLOROPLASTIC"/>
    <property type="match status" value="1"/>
</dbReference>
<dbReference type="InterPro" id="IPR001653">
    <property type="entry name" value="DAP_epimerase_DapF"/>
</dbReference>